<protein>
    <submittedName>
        <fullName evidence="1">Uncharacterized protein</fullName>
    </submittedName>
</protein>
<reference evidence="1" key="1">
    <citation type="submission" date="2021-02" db="EMBL/GenBank/DDBJ databases">
        <authorList>
            <person name="Nowell W R."/>
        </authorList>
    </citation>
    <scope>NUCLEOTIDE SEQUENCE</scope>
</reference>
<dbReference type="Proteomes" id="UP000663852">
    <property type="component" value="Unassembled WGS sequence"/>
</dbReference>
<keyword evidence="3" id="KW-1185">Reference proteome</keyword>
<dbReference type="EMBL" id="CAJNOR010008833">
    <property type="protein sequence ID" value="CAF1638173.1"/>
    <property type="molecule type" value="Genomic_DNA"/>
</dbReference>
<accession>A0A815KSU7</accession>
<sequence>MKGFGRRNTASMQPPEGLGTGRLWAELFDLGLTSYPFKKYSIGFNDIATVIGNDDKVKYFEKDHNVRSHISNDYGHTMILTIYGLQHDVDIDLIGTIVSHFAPSLKPI</sequence>
<evidence type="ECO:0000313" key="1">
    <source>
        <dbReference type="EMBL" id="CAF1395046.1"/>
    </source>
</evidence>
<dbReference type="EMBL" id="CAJNOJ010000318">
    <property type="protein sequence ID" value="CAF1395046.1"/>
    <property type="molecule type" value="Genomic_DNA"/>
</dbReference>
<dbReference type="Proteomes" id="UP000663828">
    <property type="component" value="Unassembled WGS sequence"/>
</dbReference>
<name>A0A815KSU7_ADIRI</name>
<evidence type="ECO:0000313" key="2">
    <source>
        <dbReference type="EMBL" id="CAF1638173.1"/>
    </source>
</evidence>
<proteinExistence type="predicted"/>
<evidence type="ECO:0000313" key="4">
    <source>
        <dbReference type="Proteomes" id="UP000663852"/>
    </source>
</evidence>
<gene>
    <name evidence="1" type="ORF">EDS130_LOCUS35687</name>
    <name evidence="2" type="ORF">XAT740_LOCUS52833</name>
</gene>
<organism evidence="1 4">
    <name type="scientific">Adineta ricciae</name>
    <name type="common">Rotifer</name>
    <dbReference type="NCBI Taxonomy" id="249248"/>
    <lineage>
        <taxon>Eukaryota</taxon>
        <taxon>Metazoa</taxon>
        <taxon>Spiralia</taxon>
        <taxon>Gnathifera</taxon>
        <taxon>Rotifera</taxon>
        <taxon>Eurotatoria</taxon>
        <taxon>Bdelloidea</taxon>
        <taxon>Adinetida</taxon>
        <taxon>Adinetidae</taxon>
        <taxon>Adineta</taxon>
    </lineage>
</organism>
<dbReference type="AlphaFoldDB" id="A0A815KSU7"/>
<evidence type="ECO:0000313" key="3">
    <source>
        <dbReference type="Proteomes" id="UP000663828"/>
    </source>
</evidence>
<comment type="caution">
    <text evidence="1">The sequence shown here is derived from an EMBL/GenBank/DDBJ whole genome shotgun (WGS) entry which is preliminary data.</text>
</comment>